<name>A0A811ZI19_NYCPR</name>
<feature type="region of interest" description="Disordered" evidence="1">
    <location>
        <begin position="39"/>
        <end position="76"/>
    </location>
</feature>
<dbReference type="Proteomes" id="UP000645828">
    <property type="component" value="Unassembled WGS sequence"/>
</dbReference>
<organism evidence="3 4">
    <name type="scientific">Nyctereutes procyonoides</name>
    <name type="common">Raccoon dog</name>
    <name type="synonym">Canis procyonoides</name>
    <dbReference type="NCBI Taxonomy" id="34880"/>
    <lineage>
        <taxon>Eukaryota</taxon>
        <taxon>Metazoa</taxon>
        <taxon>Chordata</taxon>
        <taxon>Craniata</taxon>
        <taxon>Vertebrata</taxon>
        <taxon>Euteleostomi</taxon>
        <taxon>Mammalia</taxon>
        <taxon>Eutheria</taxon>
        <taxon>Laurasiatheria</taxon>
        <taxon>Carnivora</taxon>
        <taxon>Caniformia</taxon>
        <taxon>Canidae</taxon>
        <taxon>Nyctereutes</taxon>
    </lineage>
</organism>
<evidence type="ECO:0000256" key="1">
    <source>
        <dbReference type="SAM" id="MobiDB-lite"/>
    </source>
</evidence>
<evidence type="ECO:0000313" key="3">
    <source>
        <dbReference type="EMBL" id="CAD7688315.1"/>
    </source>
</evidence>
<sequence length="105" mass="11803">MPQQRGKPYSWVDLLFFFSHAEVEAEDDKLRPLLFLVCARDPRPNPDPDPDQTQPRLNPVPAPAQHRSRSDYPPTSGLAVQLLVPVIIRVDTPRETTIGPSGLRP</sequence>
<dbReference type="EMBL" id="CAJHUB010000711">
    <property type="protein sequence ID" value="CAD7679202.1"/>
    <property type="molecule type" value="Genomic_DNA"/>
</dbReference>
<proteinExistence type="predicted"/>
<comment type="caution">
    <text evidence="3">The sequence shown here is derived from an EMBL/GenBank/DDBJ whole genome shotgun (WGS) entry which is preliminary data.</text>
</comment>
<evidence type="ECO:0000313" key="2">
    <source>
        <dbReference type="EMBL" id="CAD7679202.1"/>
    </source>
</evidence>
<dbReference type="EMBL" id="CAJHUB010000765">
    <property type="protein sequence ID" value="CAD7688315.1"/>
    <property type="molecule type" value="Genomic_DNA"/>
</dbReference>
<evidence type="ECO:0000313" key="4">
    <source>
        <dbReference type="Proteomes" id="UP000645828"/>
    </source>
</evidence>
<accession>A0A811ZI19</accession>
<protein>
    <submittedName>
        <fullName evidence="3">(raccoon dog) hypothetical protein</fullName>
    </submittedName>
</protein>
<keyword evidence="4" id="KW-1185">Reference proteome</keyword>
<reference evidence="3" key="1">
    <citation type="submission" date="2020-12" db="EMBL/GenBank/DDBJ databases">
        <authorList>
            <consortium name="Molecular Ecology Group"/>
        </authorList>
    </citation>
    <scope>NUCLEOTIDE SEQUENCE</scope>
    <source>
        <strain evidence="3">TBG_1078</strain>
    </source>
</reference>
<dbReference type="AlphaFoldDB" id="A0A811ZI19"/>
<gene>
    <name evidence="2" type="ORF">NYPRO_LOCUS12001</name>
    <name evidence="3" type="ORF">NYPRO_LOCUS21108</name>
</gene>